<comment type="caution">
    <text evidence="1">The sequence shown here is derived from an EMBL/GenBank/DDBJ whole genome shotgun (WGS) entry which is preliminary data.</text>
</comment>
<sequence length="74" mass="8238">MTDTAQRAQVARKTCPFLNAKQTAFHLGLACSTLKRMRQTGTGPKCRMHGRMCRYHIDDIEAWSAARARGGDDA</sequence>
<reference evidence="1 2" key="1">
    <citation type="submission" date="2019-06" db="EMBL/GenBank/DDBJ databases">
        <authorList>
            <person name="Lee I."/>
            <person name="Jang G.I."/>
            <person name="Hwang C.Y."/>
        </authorList>
    </citation>
    <scope>NUCLEOTIDE SEQUENCE [LARGE SCALE GENOMIC DNA]</scope>
    <source>
        <strain evidence="1 2">PAMC 28131</strain>
    </source>
</reference>
<evidence type="ECO:0000313" key="2">
    <source>
        <dbReference type="Proteomes" id="UP000319897"/>
    </source>
</evidence>
<name>A0A501XPH2_9SPHN</name>
<dbReference type="AlphaFoldDB" id="A0A501XPH2"/>
<gene>
    <name evidence="1" type="ORF">FJQ54_05225</name>
</gene>
<keyword evidence="2" id="KW-1185">Reference proteome</keyword>
<dbReference type="OrthoDB" id="9806994at2"/>
<proteinExistence type="predicted"/>
<dbReference type="Proteomes" id="UP000319897">
    <property type="component" value="Unassembled WGS sequence"/>
</dbReference>
<organism evidence="1 2">
    <name type="scientific">Sandaracinobacter neustonicus</name>
    <dbReference type="NCBI Taxonomy" id="1715348"/>
    <lineage>
        <taxon>Bacteria</taxon>
        <taxon>Pseudomonadati</taxon>
        <taxon>Pseudomonadota</taxon>
        <taxon>Alphaproteobacteria</taxon>
        <taxon>Sphingomonadales</taxon>
        <taxon>Sphingosinicellaceae</taxon>
        <taxon>Sandaracinobacter</taxon>
    </lineage>
</organism>
<dbReference type="RefSeq" id="WP_140927364.1">
    <property type="nucleotide sequence ID" value="NZ_VFSU01000017.1"/>
</dbReference>
<protein>
    <submittedName>
        <fullName evidence="1">Helix-turn-helix domain-containing protein</fullName>
    </submittedName>
</protein>
<dbReference type="SUPFAM" id="SSF46955">
    <property type="entry name" value="Putative DNA-binding domain"/>
    <property type="match status" value="1"/>
</dbReference>
<dbReference type="InterPro" id="IPR009061">
    <property type="entry name" value="DNA-bd_dom_put_sf"/>
</dbReference>
<evidence type="ECO:0000313" key="1">
    <source>
        <dbReference type="EMBL" id="TPE62592.1"/>
    </source>
</evidence>
<accession>A0A501XPH2</accession>
<dbReference type="EMBL" id="VFSU01000017">
    <property type="protein sequence ID" value="TPE62592.1"/>
    <property type="molecule type" value="Genomic_DNA"/>
</dbReference>